<reference evidence="1" key="1">
    <citation type="journal article" date="2021" name="Proc. Natl. Acad. Sci. U.S.A.">
        <title>A Catalog of Tens of Thousands of Viruses from Human Metagenomes Reveals Hidden Associations with Chronic Diseases.</title>
        <authorList>
            <person name="Tisza M.J."/>
            <person name="Buck C.B."/>
        </authorList>
    </citation>
    <scope>NUCLEOTIDE SEQUENCE</scope>
    <source>
        <strain evidence="1">CtPNe1</strain>
    </source>
</reference>
<name>A0A8D9UIS5_9VIRU</name>
<accession>A0A8D9UIS5</accession>
<organism evidence="1">
    <name type="scientific">Bacteriophage sp</name>
    <dbReference type="NCBI Taxonomy" id="38018"/>
    <lineage>
        <taxon>Viruses</taxon>
    </lineage>
</organism>
<protein>
    <submittedName>
        <fullName evidence="1">DNA-packaging protein</fullName>
    </submittedName>
</protein>
<sequence>MEKVQETPESQEIFENEIDMYFKRFCKDENIEDMAAAPQSLFYAALIYVYNNTFKGTNRLKLKGKLQGYNNNNYNNQYSNINNSNCNSYNYEYLNYIADYYIYMCYKYNKICTISGYCKLTGIREDVIYNWGNESRTPQLSTSANNLYQKLSKDYESSGEARLWSGKNPVGQLAVMNRRFGWNLPGVSRESTAKTIKTAADLPQLGPSGNAQGSNVRQIAQQEIIVQDVQENPQSQ</sequence>
<evidence type="ECO:0000313" key="1">
    <source>
        <dbReference type="EMBL" id="DAD56939.1"/>
    </source>
</evidence>
<dbReference type="EMBL" id="BK029947">
    <property type="protein sequence ID" value="DAD56939.1"/>
    <property type="molecule type" value="Genomic_DNA"/>
</dbReference>
<proteinExistence type="predicted"/>